<protein>
    <submittedName>
        <fullName evidence="2">Uncharacterized protein</fullName>
    </submittedName>
</protein>
<accession>A0AA40K1K1</accession>
<keyword evidence="1" id="KW-0812">Transmembrane</keyword>
<gene>
    <name evidence="2" type="ORF">B0T21DRAFT_361410</name>
</gene>
<evidence type="ECO:0000256" key="1">
    <source>
        <dbReference type="SAM" id="Phobius"/>
    </source>
</evidence>
<organism evidence="2 3">
    <name type="scientific">Apiosordaria backusii</name>
    <dbReference type="NCBI Taxonomy" id="314023"/>
    <lineage>
        <taxon>Eukaryota</taxon>
        <taxon>Fungi</taxon>
        <taxon>Dikarya</taxon>
        <taxon>Ascomycota</taxon>
        <taxon>Pezizomycotina</taxon>
        <taxon>Sordariomycetes</taxon>
        <taxon>Sordariomycetidae</taxon>
        <taxon>Sordariales</taxon>
        <taxon>Lasiosphaeriaceae</taxon>
        <taxon>Apiosordaria</taxon>
    </lineage>
</organism>
<name>A0AA40K1K1_9PEZI</name>
<dbReference type="EMBL" id="JAUKTV010000003">
    <property type="protein sequence ID" value="KAK0742456.1"/>
    <property type="molecule type" value="Genomic_DNA"/>
</dbReference>
<proteinExistence type="predicted"/>
<evidence type="ECO:0000313" key="2">
    <source>
        <dbReference type="EMBL" id="KAK0742456.1"/>
    </source>
</evidence>
<comment type="caution">
    <text evidence="2">The sequence shown here is derived from an EMBL/GenBank/DDBJ whole genome shotgun (WGS) entry which is preliminary data.</text>
</comment>
<keyword evidence="1" id="KW-0472">Membrane</keyword>
<dbReference type="Proteomes" id="UP001172159">
    <property type="component" value="Unassembled WGS sequence"/>
</dbReference>
<reference evidence="2" key="1">
    <citation type="submission" date="2023-06" db="EMBL/GenBank/DDBJ databases">
        <title>Genome-scale phylogeny and comparative genomics of the fungal order Sordariales.</title>
        <authorList>
            <consortium name="Lawrence Berkeley National Laboratory"/>
            <person name="Hensen N."/>
            <person name="Bonometti L."/>
            <person name="Westerberg I."/>
            <person name="Brannstrom I.O."/>
            <person name="Guillou S."/>
            <person name="Cros-Aarteil S."/>
            <person name="Calhoun S."/>
            <person name="Haridas S."/>
            <person name="Kuo A."/>
            <person name="Mondo S."/>
            <person name="Pangilinan J."/>
            <person name="Riley R."/>
            <person name="Labutti K."/>
            <person name="Andreopoulos B."/>
            <person name="Lipzen A."/>
            <person name="Chen C."/>
            <person name="Yanf M."/>
            <person name="Daum C."/>
            <person name="Ng V."/>
            <person name="Clum A."/>
            <person name="Steindorff A."/>
            <person name="Ohm R."/>
            <person name="Martin F."/>
            <person name="Silar P."/>
            <person name="Natvig D."/>
            <person name="Lalanne C."/>
            <person name="Gautier V."/>
            <person name="Ament-Velasquez S.L."/>
            <person name="Kruys A."/>
            <person name="Hutchinson M.I."/>
            <person name="Powell A.J."/>
            <person name="Barry K."/>
            <person name="Miller A.N."/>
            <person name="Grigoriev I.V."/>
            <person name="Debuchy R."/>
            <person name="Gladieux P."/>
            <person name="Thoren M.H."/>
            <person name="Johannesson H."/>
        </authorList>
    </citation>
    <scope>NUCLEOTIDE SEQUENCE</scope>
    <source>
        <strain evidence="2">CBS 540.89</strain>
    </source>
</reference>
<feature type="non-terminal residue" evidence="2">
    <location>
        <position position="1"/>
    </location>
</feature>
<keyword evidence="1" id="KW-1133">Transmembrane helix</keyword>
<dbReference type="AlphaFoldDB" id="A0AA40K1K1"/>
<feature type="transmembrane region" description="Helical" evidence="1">
    <location>
        <begin position="21"/>
        <end position="41"/>
    </location>
</feature>
<sequence length="55" mass="6635">MKRHTHTIIQRLRPSRRKCCISCFHHTPLDLQIIFFTFLALHHSTHPSCKRTLLR</sequence>
<keyword evidence="3" id="KW-1185">Reference proteome</keyword>
<evidence type="ECO:0000313" key="3">
    <source>
        <dbReference type="Proteomes" id="UP001172159"/>
    </source>
</evidence>